<dbReference type="AlphaFoldDB" id="A0A139A5D0"/>
<dbReference type="PANTHER" id="PTHR31540:SF1">
    <property type="entry name" value="CENTROSOMAL PROTEIN OF 131 KDA"/>
    <property type="match status" value="1"/>
</dbReference>
<evidence type="ECO:0000313" key="2">
    <source>
        <dbReference type="EMBL" id="KXS11603.1"/>
    </source>
</evidence>
<dbReference type="PANTHER" id="PTHR31540">
    <property type="entry name" value="CENTROSOMAL PROTEIN OF 131 KDA"/>
    <property type="match status" value="1"/>
</dbReference>
<dbReference type="OMA" id="KYEQWQI"/>
<accession>A0A139A5D0</accession>
<dbReference type="STRING" id="1344416.A0A139A5D0"/>
<evidence type="ECO:0000313" key="3">
    <source>
        <dbReference type="Proteomes" id="UP000070544"/>
    </source>
</evidence>
<keyword evidence="3" id="KW-1185">Reference proteome</keyword>
<feature type="coiled-coil region" evidence="1">
    <location>
        <begin position="195"/>
        <end position="375"/>
    </location>
</feature>
<dbReference type="OrthoDB" id="197735at2759"/>
<dbReference type="EMBL" id="KQ965799">
    <property type="protein sequence ID" value="KXS11603.1"/>
    <property type="molecule type" value="Genomic_DNA"/>
</dbReference>
<feature type="coiled-coil region" evidence="1">
    <location>
        <begin position="6"/>
        <end position="122"/>
    </location>
</feature>
<name>A0A139A5D0_GONPJ</name>
<keyword evidence="1" id="KW-0175">Coiled coil</keyword>
<sequence>MEEKYKDDLQNEKAVMNENHQRQIEQLMHRINIERQSAAEQEREFARQRYQKQLERDEMEFAQQKRKIIAELEERKDLALSQMKEERHRDMDEAGKREALLRKAVEAEREKAAESVEEVKRRGAVEMAQLKERMAVEKEEWQERYMSKVETEMRTREKAFKEKLIQERDAEIELVIQRLESESNSNTSESTRRQRLEMERMRAEAAEEVKQVRDAHTAAVERSLALEKELRELSAKEEEARRKLLKLETAGIARENLLKQQKTELSRLKVDEETLSENIRQNFEDEITRKDTAIQHLRDQYNGLLAQLDAERQKHLSDVSEANNQKEHTLQLVEARVKKALGAKDEMIGTLRGQVEELAIRCQNLERLIEKQRVELLGE</sequence>
<reference evidence="2 3" key="1">
    <citation type="journal article" date="2015" name="Genome Biol. Evol.">
        <title>Phylogenomic analyses indicate that early fungi evolved digesting cell walls of algal ancestors of land plants.</title>
        <authorList>
            <person name="Chang Y."/>
            <person name="Wang S."/>
            <person name="Sekimoto S."/>
            <person name="Aerts A.L."/>
            <person name="Choi C."/>
            <person name="Clum A."/>
            <person name="LaButti K.M."/>
            <person name="Lindquist E.A."/>
            <person name="Yee Ngan C."/>
            <person name="Ohm R.A."/>
            <person name="Salamov A.A."/>
            <person name="Grigoriev I.V."/>
            <person name="Spatafora J.W."/>
            <person name="Berbee M.L."/>
        </authorList>
    </citation>
    <scope>NUCLEOTIDE SEQUENCE [LARGE SCALE GENOMIC DNA]</scope>
    <source>
        <strain evidence="2 3">JEL478</strain>
    </source>
</reference>
<organism evidence="2 3">
    <name type="scientific">Gonapodya prolifera (strain JEL478)</name>
    <name type="common">Monoblepharis prolifera</name>
    <dbReference type="NCBI Taxonomy" id="1344416"/>
    <lineage>
        <taxon>Eukaryota</taxon>
        <taxon>Fungi</taxon>
        <taxon>Fungi incertae sedis</taxon>
        <taxon>Chytridiomycota</taxon>
        <taxon>Chytridiomycota incertae sedis</taxon>
        <taxon>Monoblepharidomycetes</taxon>
        <taxon>Monoblepharidales</taxon>
        <taxon>Gonapodyaceae</taxon>
        <taxon>Gonapodya</taxon>
    </lineage>
</organism>
<dbReference type="GO" id="GO:0035735">
    <property type="term" value="P:intraciliary transport involved in cilium assembly"/>
    <property type="evidence" value="ECO:0007669"/>
    <property type="project" value="InterPro"/>
</dbReference>
<proteinExistence type="predicted"/>
<dbReference type="InterPro" id="IPR030465">
    <property type="entry name" value="CEP131"/>
</dbReference>
<dbReference type="Proteomes" id="UP000070544">
    <property type="component" value="Unassembled WGS sequence"/>
</dbReference>
<protein>
    <submittedName>
        <fullName evidence="2">Uncharacterized protein</fullName>
    </submittedName>
</protein>
<evidence type="ECO:0000256" key="1">
    <source>
        <dbReference type="SAM" id="Coils"/>
    </source>
</evidence>
<dbReference type="GO" id="GO:0005929">
    <property type="term" value="C:cilium"/>
    <property type="evidence" value="ECO:0007669"/>
    <property type="project" value="GOC"/>
</dbReference>
<gene>
    <name evidence="2" type="ORF">M427DRAFT_424659</name>
</gene>